<sequence length="194" mass="22419">PISAKVVIIGSSQTGKTSLINRLTQKKFIPTEITANNTHYKYVIDLQNTKICLNLWDTAGQEKYRSLAKVFYRNSRLFVVVFDILNYNLSNDLIYWLDSIEVNCSEQEKQIILVGNKLDQHQQFQPSQQLQMLCNQYKAKLFLISVKDNVNVTETFKFIAESCLQIAQDKKVKYVDEQQVAVLSQNIIQNKKCC</sequence>
<dbReference type="EMBL" id="GDID01004832">
    <property type="protein sequence ID" value="JAP91774.1"/>
    <property type="molecule type" value="Transcribed_RNA"/>
</dbReference>
<protein>
    <submittedName>
        <fullName evidence="2">Rab-like protein</fullName>
    </submittedName>
</protein>
<evidence type="ECO:0000256" key="1">
    <source>
        <dbReference type="ARBA" id="ARBA00022741"/>
    </source>
</evidence>
<organism evidence="2">
    <name type="scientific">Trepomonas sp. PC1</name>
    <dbReference type="NCBI Taxonomy" id="1076344"/>
    <lineage>
        <taxon>Eukaryota</taxon>
        <taxon>Metamonada</taxon>
        <taxon>Diplomonadida</taxon>
        <taxon>Hexamitidae</taxon>
        <taxon>Hexamitinae</taxon>
        <taxon>Trepomonas</taxon>
    </lineage>
</organism>
<dbReference type="InterPro" id="IPR001806">
    <property type="entry name" value="Small_GTPase"/>
</dbReference>
<dbReference type="InterPro" id="IPR005225">
    <property type="entry name" value="Small_GTP-bd"/>
</dbReference>
<dbReference type="NCBIfam" id="TIGR00231">
    <property type="entry name" value="small_GTP"/>
    <property type="match status" value="1"/>
</dbReference>
<dbReference type="PROSITE" id="PS51421">
    <property type="entry name" value="RAS"/>
    <property type="match status" value="1"/>
</dbReference>
<evidence type="ECO:0000313" key="2">
    <source>
        <dbReference type="EMBL" id="JAP91774.1"/>
    </source>
</evidence>
<dbReference type="SMART" id="SM00174">
    <property type="entry name" value="RHO"/>
    <property type="match status" value="1"/>
</dbReference>
<dbReference type="SUPFAM" id="SSF52540">
    <property type="entry name" value="P-loop containing nucleoside triphosphate hydrolases"/>
    <property type="match status" value="1"/>
</dbReference>
<dbReference type="GO" id="GO:0005525">
    <property type="term" value="F:GTP binding"/>
    <property type="evidence" value="ECO:0007669"/>
    <property type="project" value="InterPro"/>
</dbReference>
<dbReference type="Gene3D" id="3.40.50.300">
    <property type="entry name" value="P-loop containing nucleotide triphosphate hydrolases"/>
    <property type="match status" value="1"/>
</dbReference>
<dbReference type="PRINTS" id="PR00449">
    <property type="entry name" value="RASTRNSFRMNG"/>
</dbReference>
<dbReference type="SMART" id="SM00173">
    <property type="entry name" value="RAS"/>
    <property type="match status" value="1"/>
</dbReference>
<dbReference type="SMART" id="SM00175">
    <property type="entry name" value="RAB"/>
    <property type="match status" value="1"/>
</dbReference>
<name>A0A146K766_9EUKA</name>
<proteinExistence type="predicted"/>
<dbReference type="InterPro" id="IPR027417">
    <property type="entry name" value="P-loop_NTPase"/>
</dbReference>
<feature type="non-terminal residue" evidence="2">
    <location>
        <position position="1"/>
    </location>
</feature>
<feature type="non-terminal residue" evidence="2">
    <location>
        <position position="194"/>
    </location>
</feature>
<keyword evidence="1" id="KW-0547">Nucleotide-binding</keyword>
<reference evidence="2" key="1">
    <citation type="submission" date="2015-07" db="EMBL/GenBank/DDBJ databases">
        <title>Adaptation to a free-living lifestyle via gene acquisitions in the diplomonad Trepomonas sp. PC1.</title>
        <authorList>
            <person name="Xu F."/>
            <person name="Jerlstrom-Hultqvist J."/>
            <person name="Kolisko M."/>
            <person name="Simpson A.G.B."/>
            <person name="Roger A.J."/>
            <person name="Svard S.G."/>
            <person name="Andersson J.O."/>
        </authorList>
    </citation>
    <scope>NUCLEOTIDE SEQUENCE</scope>
    <source>
        <strain evidence="2">PC1</strain>
    </source>
</reference>
<dbReference type="CDD" id="cd00154">
    <property type="entry name" value="Rab"/>
    <property type="match status" value="1"/>
</dbReference>
<dbReference type="AlphaFoldDB" id="A0A146K766"/>
<accession>A0A146K766</accession>
<dbReference type="PROSITE" id="PS51419">
    <property type="entry name" value="RAB"/>
    <property type="match status" value="1"/>
</dbReference>
<gene>
    <name evidence="2" type="ORF">TPC1_16506</name>
</gene>
<dbReference type="Pfam" id="PF00071">
    <property type="entry name" value="Ras"/>
    <property type="match status" value="1"/>
</dbReference>
<dbReference type="PANTHER" id="PTHR47978">
    <property type="match status" value="1"/>
</dbReference>
<dbReference type="GO" id="GO:0003924">
    <property type="term" value="F:GTPase activity"/>
    <property type="evidence" value="ECO:0007669"/>
    <property type="project" value="InterPro"/>
</dbReference>